<evidence type="ECO:0000256" key="1">
    <source>
        <dbReference type="ARBA" id="ARBA00011049"/>
    </source>
</evidence>
<evidence type="ECO:0000256" key="8">
    <source>
        <dbReference type="ARBA" id="ARBA00023143"/>
    </source>
</evidence>
<dbReference type="Gene3D" id="2.30.330.10">
    <property type="entry name" value="SpoA-like"/>
    <property type="match status" value="1"/>
</dbReference>
<keyword evidence="12" id="KW-0282">Flagellum</keyword>
<gene>
    <name evidence="12" type="ORF">NOG11_08945</name>
</gene>
<dbReference type="EMBL" id="JANIBC010000005">
    <property type="protein sequence ID" value="MCQ8185522.1"/>
    <property type="molecule type" value="Genomic_DNA"/>
</dbReference>
<evidence type="ECO:0000256" key="9">
    <source>
        <dbReference type="ARBA" id="ARBA00025044"/>
    </source>
</evidence>
<evidence type="ECO:0000259" key="11">
    <source>
        <dbReference type="Pfam" id="PF01052"/>
    </source>
</evidence>
<comment type="function">
    <text evidence="9 10">FliM is one of three proteins (FliG, FliN, FliM) that forms the rotor-mounted switch complex (C ring), located at the base of the basal body. This complex interacts with the CheY and CheZ chemotaxis proteins, in addition to contacting components of the motor that determine the direction of flagellar rotation.</text>
</comment>
<dbReference type="GO" id="GO:0005886">
    <property type="term" value="C:plasma membrane"/>
    <property type="evidence" value="ECO:0007669"/>
    <property type="project" value="UniProtKB-SubCell"/>
</dbReference>
<comment type="similarity">
    <text evidence="1 10">Belongs to the FliM family.</text>
</comment>
<sequence>MRTAAAVDPRQVMERLANSGVTHERLPMLDVVFDRTVQMLTESFLHLTSQEVAVQLEDISYARFADFMGEPPEAPVIAIVRAVAWDQSFLLMLDGSLVFTMVEILLGGQPGADYRQRAAQRRPTSIELQLTTRIFRLIADRLAEAFEQIAEVEFRVERLEMNPQFAAITRTTSACVRSRFQLDIARSKGELQVLFPYASLEPVREHLSQMFVGDQFGGDRSWHRHFEDALNKTELSFDAVLHSQLTTLAEVMAWKPGQTISFESSGESEVRFMMEEMEFFRGPMGRKGGKIAAQVEEILIAGRQEEESSGGGFGFGDL</sequence>
<dbReference type="GO" id="GO:0003774">
    <property type="term" value="F:cytoskeletal motor activity"/>
    <property type="evidence" value="ECO:0007669"/>
    <property type="project" value="InterPro"/>
</dbReference>
<dbReference type="SUPFAM" id="SSF101801">
    <property type="entry name" value="Surface presentation of antigens (SPOA)"/>
    <property type="match status" value="1"/>
</dbReference>
<keyword evidence="12" id="KW-0966">Cell projection</keyword>
<accession>A0A9X2RKD8</accession>
<keyword evidence="12" id="KW-0969">Cilium</keyword>
<keyword evidence="5 10" id="KW-0997">Cell inner membrane</keyword>
<keyword evidence="6 10" id="KW-0283">Flagellar rotation</keyword>
<keyword evidence="7 10" id="KW-0472">Membrane</keyword>
<evidence type="ECO:0000256" key="10">
    <source>
        <dbReference type="PIRNR" id="PIRNR002888"/>
    </source>
</evidence>
<dbReference type="InterPro" id="IPR001543">
    <property type="entry name" value="FliN-like_C"/>
</dbReference>
<name>A0A9X2RKD8_9PROT</name>
<reference evidence="12" key="1">
    <citation type="submission" date="2022-07" db="EMBL/GenBank/DDBJ databases">
        <title>Parvularcula maris sp. nov., an algicidal bacterium isolated from seawater.</title>
        <authorList>
            <person name="Li F."/>
        </authorList>
    </citation>
    <scope>NUCLEOTIDE SEQUENCE</scope>
    <source>
        <strain evidence="12">BGMRC 0090</strain>
    </source>
</reference>
<dbReference type="Pfam" id="PF01052">
    <property type="entry name" value="FliMN_C"/>
    <property type="match status" value="1"/>
</dbReference>
<evidence type="ECO:0000256" key="2">
    <source>
        <dbReference type="ARBA" id="ARBA00021898"/>
    </source>
</evidence>
<dbReference type="CDD" id="cd17908">
    <property type="entry name" value="FliM"/>
    <property type="match status" value="1"/>
</dbReference>
<dbReference type="Pfam" id="PF02154">
    <property type="entry name" value="FliM"/>
    <property type="match status" value="1"/>
</dbReference>
<dbReference type="PANTHER" id="PTHR30034">
    <property type="entry name" value="FLAGELLAR MOTOR SWITCH PROTEIN FLIM"/>
    <property type="match status" value="1"/>
</dbReference>
<keyword evidence="4 10" id="KW-0145">Chemotaxis</keyword>
<dbReference type="RefSeq" id="WP_256619410.1">
    <property type="nucleotide sequence ID" value="NZ_JANIBC010000005.1"/>
</dbReference>
<comment type="caution">
    <text evidence="12">The sequence shown here is derived from an EMBL/GenBank/DDBJ whole genome shotgun (WGS) entry which is preliminary data.</text>
</comment>
<dbReference type="Gene3D" id="3.40.1550.10">
    <property type="entry name" value="CheC-like"/>
    <property type="match status" value="1"/>
</dbReference>
<evidence type="ECO:0000313" key="12">
    <source>
        <dbReference type="EMBL" id="MCQ8185522.1"/>
    </source>
</evidence>
<dbReference type="InterPro" id="IPR036429">
    <property type="entry name" value="SpoA-like_sf"/>
</dbReference>
<dbReference type="SUPFAM" id="SSF103039">
    <property type="entry name" value="CheC-like"/>
    <property type="match status" value="1"/>
</dbReference>
<evidence type="ECO:0000256" key="6">
    <source>
        <dbReference type="ARBA" id="ARBA00022779"/>
    </source>
</evidence>
<dbReference type="GO" id="GO:0071978">
    <property type="term" value="P:bacterial-type flagellum-dependent swarming motility"/>
    <property type="evidence" value="ECO:0007669"/>
    <property type="project" value="TreeGrafter"/>
</dbReference>
<keyword evidence="3 10" id="KW-1003">Cell membrane</keyword>
<feature type="domain" description="Flagellar motor switch protein FliN-like C-terminal" evidence="11">
    <location>
        <begin position="229"/>
        <end position="299"/>
    </location>
</feature>
<dbReference type="GO" id="GO:0050918">
    <property type="term" value="P:positive chemotaxis"/>
    <property type="evidence" value="ECO:0007669"/>
    <property type="project" value="TreeGrafter"/>
</dbReference>
<comment type="subcellular location">
    <subcellularLocation>
        <location evidence="10">Cell inner membrane</location>
        <topology evidence="10">Peripheral membrane protein</topology>
    </subcellularLocation>
    <subcellularLocation>
        <location evidence="10">Bacterial flagellum basal body</location>
    </subcellularLocation>
</comment>
<dbReference type="PRINTS" id="PR00955">
    <property type="entry name" value="FLGMOTORFLIM"/>
</dbReference>
<organism evidence="12 13">
    <name type="scientific">Parvularcula maris</name>
    <dbReference type="NCBI Taxonomy" id="2965077"/>
    <lineage>
        <taxon>Bacteria</taxon>
        <taxon>Pseudomonadati</taxon>
        <taxon>Pseudomonadota</taxon>
        <taxon>Alphaproteobacteria</taxon>
        <taxon>Parvularculales</taxon>
        <taxon>Parvularculaceae</taxon>
        <taxon>Parvularcula</taxon>
    </lineage>
</organism>
<keyword evidence="13" id="KW-1185">Reference proteome</keyword>
<keyword evidence="8 10" id="KW-0975">Bacterial flagellum</keyword>
<evidence type="ECO:0000256" key="5">
    <source>
        <dbReference type="ARBA" id="ARBA00022519"/>
    </source>
</evidence>
<evidence type="ECO:0000313" key="13">
    <source>
        <dbReference type="Proteomes" id="UP001142610"/>
    </source>
</evidence>
<dbReference type="PIRSF" id="PIRSF002888">
    <property type="entry name" value="FliM"/>
    <property type="match status" value="1"/>
</dbReference>
<proteinExistence type="inferred from homology"/>
<dbReference type="InterPro" id="IPR001689">
    <property type="entry name" value="Flag_FliM"/>
</dbReference>
<protein>
    <recommendedName>
        <fullName evidence="2 10">Flagellar motor switch protein FliM</fullName>
    </recommendedName>
</protein>
<dbReference type="GO" id="GO:0009425">
    <property type="term" value="C:bacterial-type flagellum basal body"/>
    <property type="evidence" value="ECO:0007669"/>
    <property type="project" value="UniProtKB-SubCell"/>
</dbReference>
<evidence type="ECO:0000256" key="7">
    <source>
        <dbReference type="ARBA" id="ARBA00023136"/>
    </source>
</evidence>
<evidence type="ECO:0000256" key="4">
    <source>
        <dbReference type="ARBA" id="ARBA00022500"/>
    </source>
</evidence>
<dbReference type="Proteomes" id="UP001142610">
    <property type="component" value="Unassembled WGS sequence"/>
</dbReference>
<dbReference type="PANTHER" id="PTHR30034:SF3">
    <property type="entry name" value="FLAGELLAR MOTOR SWITCH PROTEIN FLIM"/>
    <property type="match status" value="1"/>
</dbReference>
<dbReference type="AlphaFoldDB" id="A0A9X2RKD8"/>
<dbReference type="InterPro" id="IPR028976">
    <property type="entry name" value="CheC-like_sf"/>
</dbReference>
<evidence type="ECO:0000256" key="3">
    <source>
        <dbReference type="ARBA" id="ARBA00022475"/>
    </source>
</evidence>